<keyword evidence="2" id="KW-1185">Reference proteome</keyword>
<proteinExistence type="predicted"/>
<accession>A0ABP9EXK9</accession>
<comment type="caution">
    <text evidence="1">The sequence shown here is derived from an EMBL/GenBank/DDBJ whole genome shotgun (WGS) entry which is preliminary data.</text>
</comment>
<protein>
    <submittedName>
        <fullName evidence="1">Uncharacterized protein</fullName>
    </submittedName>
</protein>
<gene>
    <name evidence="1" type="ORF">GCM10023333_23470</name>
</gene>
<dbReference type="EMBL" id="BAABJZ010000079">
    <property type="protein sequence ID" value="GAA4889467.1"/>
    <property type="molecule type" value="Genomic_DNA"/>
</dbReference>
<sequence length="59" mass="6443">MNSYVNGAEDVGFFIAKQVPKRVLIAPEPDGKTVLEWAQGNGHAESVIASEISYRAHDE</sequence>
<reference evidence="2" key="1">
    <citation type="journal article" date="2019" name="Int. J. Syst. Evol. Microbiol.">
        <title>The Global Catalogue of Microorganisms (GCM) 10K type strain sequencing project: providing services to taxonomists for standard genome sequencing and annotation.</title>
        <authorList>
            <consortium name="The Broad Institute Genomics Platform"/>
            <consortium name="The Broad Institute Genome Sequencing Center for Infectious Disease"/>
            <person name="Wu L."/>
            <person name="Ma J."/>
        </authorList>
    </citation>
    <scope>NUCLEOTIDE SEQUENCE [LARGE SCALE GENOMIC DNA]</scope>
    <source>
        <strain evidence="2">JCM 18401</strain>
    </source>
</reference>
<dbReference type="Proteomes" id="UP001499988">
    <property type="component" value="Unassembled WGS sequence"/>
</dbReference>
<evidence type="ECO:0000313" key="1">
    <source>
        <dbReference type="EMBL" id="GAA4889467.1"/>
    </source>
</evidence>
<evidence type="ECO:0000313" key="2">
    <source>
        <dbReference type="Proteomes" id="UP001499988"/>
    </source>
</evidence>
<organism evidence="1 2">
    <name type="scientific">Ferrimonas pelagia</name>
    <dbReference type="NCBI Taxonomy" id="1177826"/>
    <lineage>
        <taxon>Bacteria</taxon>
        <taxon>Pseudomonadati</taxon>
        <taxon>Pseudomonadota</taxon>
        <taxon>Gammaproteobacteria</taxon>
        <taxon>Alteromonadales</taxon>
        <taxon>Ferrimonadaceae</taxon>
        <taxon>Ferrimonas</taxon>
    </lineage>
</organism>
<name>A0ABP9EXK9_9GAMM</name>
<dbReference type="RefSeq" id="WP_345335585.1">
    <property type="nucleotide sequence ID" value="NZ_BAABJZ010000079.1"/>
</dbReference>